<evidence type="ECO:0000313" key="1">
    <source>
        <dbReference type="EMBL" id="MBD4338983.1"/>
    </source>
</evidence>
<dbReference type="SUPFAM" id="SSF52980">
    <property type="entry name" value="Restriction endonuclease-like"/>
    <property type="match status" value="1"/>
</dbReference>
<accession>A0A8I0LCK8</accession>
<dbReference type="AlphaFoldDB" id="A0A8I0LCK8"/>
<evidence type="ECO:0000313" key="2">
    <source>
        <dbReference type="Proteomes" id="UP000653002"/>
    </source>
</evidence>
<proteinExistence type="predicted"/>
<name>A0A8I0LCK8_XANCI</name>
<keyword evidence="1" id="KW-0255">Endonuclease</keyword>
<gene>
    <name evidence="1" type="ORF">GUH15_23595</name>
</gene>
<dbReference type="InterPro" id="IPR011335">
    <property type="entry name" value="Restrct_endonuc-II-like"/>
</dbReference>
<sequence>KIEENMARDLRDDQLLMQAGWVPIHFWEKEVIKDLSTCVATIEEVILAQLIDSADAQEAIDYEE</sequence>
<dbReference type="Proteomes" id="UP000653002">
    <property type="component" value="Unassembled WGS sequence"/>
</dbReference>
<reference evidence="1" key="1">
    <citation type="submission" date="2020-01" db="EMBL/GenBank/DDBJ databases">
        <authorList>
            <person name="Richard D."/>
        </authorList>
    </citation>
    <scope>NUCLEOTIDE SEQUENCE</scope>
    <source>
        <strain evidence="1">JP541</strain>
    </source>
</reference>
<dbReference type="GO" id="GO:0004519">
    <property type="term" value="F:endonuclease activity"/>
    <property type="evidence" value="ECO:0007669"/>
    <property type="project" value="UniProtKB-KW"/>
</dbReference>
<comment type="caution">
    <text evidence="1">The sequence shown here is derived from an EMBL/GenBank/DDBJ whole genome shotgun (WGS) entry which is preliminary data.</text>
</comment>
<keyword evidence="1" id="KW-0540">Nuclease</keyword>
<feature type="non-terminal residue" evidence="1">
    <location>
        <position position="1"/>
    </location>
</feature>
<organism evidence="1 2">
    <name type="scientific">Xanthomonas citri pv. citri</name>
    <dbReference type="NCBI Taxonomy" id="611301"/>
    <lineage>
        <taxon>Bacteria</taxon>
        <taxon>Pseudomonadati</taxon>
        <taxon>Pseudomonadota</taxon>
        <taxon>Gammaproteobacteria</taxon>
        <taxon>Lysobacterales</taxon>
        <taxon>Lysobacteraceae</taxon>
        <taxon>Xanthomonas</taxon>
    </lineage>
</organism>
<dbReference type="Gene3D" id="3.40.960.10">
    <property type="entry name" value="VSR Endonuclease"/>
    <property type="match status" value="1"/>
</dbReference>
<dbReference type="EMBL" id="JAABFR010001898">
    <property type="protein sequence ID" value="MBD4338983.1"/>
    <property type="molecule type" value="Genomic_DNA"/>
</dbReference>
<protein>
    <submittedName>
        <fullName evidence="1">Very short patch repair endonuclease</fullName>
    </submittedName>
</protein>
<keyword evidence="1" id="KW-0378">Hydrolase</keyword>